<proteinExistence type="predicted"/>
<protein>
    <submittedName>
        <fullName evidence="1">Uncharacterized protein</fullName>
    </submittedName>
</protein>
<keyword evidence="2" id="KW-1185">Reference proteome</keyword>
<evidence type="ECO:0000313" key="1">
    <source>
        <dbReference type="EMBL" id="KAJ3114356.1"/>
    </source>
</evidence>
<gene>
    <name evidence="1" type="ORF">HK100_001688</name>
</gene>
<dbReference type="Proteomes" id="UP001211907">
    <property type="component" value="Unassembled WGS sequence"/>
</dbReference>
<comment type="caution">
    <text evidence="1">The sequence shown here is derived from an EMBL/GenBank/DDBJ whole genome shotgun (WGS) entry which is preliminary data.</text>
</comment>
<organism evidence="1 2">
    <name type="scientific">Physocladia obscura</name>
    <dbReference type="NCBI Taxonomy" id="109957"/>
    <lineage>
        <taxon>Eukaryota</taxon>
        <taxon>Fungi</taxon>
        <taxon>Fungi incertae sedis</taxon>
        <taxon>Chytridiomycota</taxon>
        <taxon>Chytridiomycota incertae sedis</taxon>
        <taxon>Chytridiomycetes</taxon>
        <taxon>Chytridiales</taxon>
        <taxon>Chytriomycetaceae</taxon>
        <taxon>Physocladia</taxon>
    </lineage>
</organism>
<name>A0AAD5SWF6_9FUNG</name>
<accession>A0AAD5SWF6</accession>
<dbReference type="AlphaFoldDB" id="A0AAD5SWF6"/>
<dbReference type="EMBL" id="JADGJH010001373">
    <property type="protein sequence ID" value="KAJ3114356.1"/>
    <property type="molecule type" value="Genomic_DNA"/>
</dbReference>
<reference evidence="1" key="1">
    <citation type="submission" date="2020-05" db="EMBL/GenBank/DDBJ databases">
        <title>Phylogenomic resolution of chytrid fungi.</title>
        <authorList>
            <person name="Stajich J.E."/>
            <person name="Amses K."/>
            <person name="Simmons R."/>
            <person name="Seto K."/>
            <person name="Myers J."/>
            <person name="Bonds A."/>
            <person name="Quandt C.A."/>
            <person name="Barry K."/>
            <person name="Liu P."/>
            <person name="Grigoriev I."/>
            <person name="Longcore J.E."/>
            <person name="James T.Y."/>
        </authorList>
    </citation>
    <scope>NUCLEOTIDE SEQUENCE</scope>
    <source>
        <strain evidence="1">JEL0513</strain>
    </source>
</reference>
<evidence type="ECO:0000313" key="2">
    <source>
        <dbReference type="Proteomes" id="UP001211907"/>
    </source>
</evidence>
<sequence>MYNVKKLMRPPSKFPSFSILFVVRVVALTAAISYAIKYESRTPTFPSANISFSTALYHIFPQEVWRTENSKVPVRPKLAQKLSHWLQAYTTFTTEIEPILAQQVVDHTTQQQTEQIVDHDDNLELLSQQAVAIHAQIQELKKRIKDESKPNKNFGLFNHK</sequence>